<dbReference type="Pfam" id="PF05577">
    <property type="entry name" value="Peptidase_S28"/>
    <property type="match status" value="1"/>
</dbReference>
<evidence type="ECO:0000256" key="4">
    <source>
        <dbReference type="ARBA" id="ARBA00022827"/>
    </source>
</evidence>
<evidence type="ECO:0000313" key="9">
    <source>
        <dbReference type="Proteomes" id="UP000433883"/>
    </source>
</evidence>
<dbReference type="GO" id="GO:0071949">
    <property type="term" value="F:FAD binding"/>
    <property type="evidence" value="ECO:0007669"/>
    <property type="project" value="InterPro"/>
</dbReference>
<dbReference type="Gene3D" id="3.30.9.10">
    <property type="entry name" value="D-Amino Acid Oxidase, subunit A, domain 2"/>
    <property type="match status" value="1"/>
</dbReference>
<keyword evidence="3" id="KW-0285">Flavoprotein</keyword>
<dbReference type="SUPFAM" id="SSF51971">
    <property type="entry name" value="Nucleotide-binding domain"/>
    <property type="match status" value="1"/>
</dbReference>
<accession>A0A8H3U2U4</accession>
<name>A0A8H3U2U4_VENIN</name>
<protein>
    <recommendedName>
        <fullName evidence="7">FAD dependent oxidoreductase domain-containing protein</fullName>
    </recommendedName>
</protein>
<comment type="cofactor">
    <cofactor evidence="1">
        <name>FAD</name>
        <dbReference type="ChEBI" id="CHEBI:57692"/>
    </cofactor>
</comment>
<dbReference type="Pfam" id="PF01266">
    <property type="entry name" value="DAO"/>
    <property type="match status" value="1"/>
</dbReference>
<evidence type="ECO:0000256" key="3">
    <source>
        <dbReference type="ARBA" id="ARBA00022630"/>
    </source>
</evidence>
<dbReference type="GO" id="GO:0070008">
    <property type="term" value="F:serine-type exopeptidase activity"/>
    <property type="evidence" value="ECO:0007669"/>
    <property type="project" value="InterPro"/>
</dbReference>
<feature type="domain" description="FAD dependent oxidoreductase" evidence="7">
    <location>
        <begin position="448"/>
        <end position="779"/>
    </location>
</feature>
<comment type="caution">
    <text evidence="8">The sequence shown here is derived from an EMBL/GenBank/DDBJ whole genome shotgun (WGS) entry which is preliminary data.</text>
</comment>
<dbReference type="EMBL" id="WNWQ01001133">
    <property type="protein sequence ID" value="KAE9962182.1"/>
    <property type="molecule type" value="Genomic_DNA"/>
</dbReference>
<dbReference type="InterPro" id="IPR023209">
    <property type="entry name" value="DAO"/>
</dbReference>
<evidence type="ECO:0000259" key="7">
    <source>
        <dbReference type="Pfam" id="PF01266"/>
    </source>
</evidence>
<dbReference type="GO" id="GO:0019478">
    <property type="term" value="P:D-amino acid catabolic process"/>
    <property type="evidence" value="ECO:0007669"/>
    <property type="project" value="TreeGrafter"/>
</dbReference>
<dbReference type="SUPFAM" id="SSF53474">
    <property type="entry name" value="alpha/beta-Hydrolases"/>
    <property type="match status" value="1"/>
</dbReference>
<dbReference type="InterPro" id="IPR006076">
    <property type="entry name" value="FAD-dep_OxRdtase"/>
</dbReference>
<dbReference type="Gene3D" id="3.40.50.720">
    <property type="entry name" value="NAD(P)-binding Rossmann-like Domain"/>
    <property type="match status" value="1"/>
</dbReference>
<comment type="similarity">
    <text evidence="2">Belongs to the DAMOX/DASOX family.</text>
</comment>
<keyword evidence="4" id="KW-0274">FAD</keyword>
<evidence type="ECO:0000256" key="1">
    <source>
        <dbReference type="ARBA" id="ARBA00001974"/>
    </source>
</evidence>
<gene>
    <name evidence="8" type="ORF">BLS_000704</name>
</gene>
<dbReference type="PANTHER" id="PTHR11530:SF25">
    <property type="entry name" value="FAD DEPENDENT OXIDOREDUCTASE DOMAIN-CONTAINING PROTEIN"/>
    <property type="match status" value="1"/>
</dbReference>
<dbReference type="InterPro" id="IPR008758">
    <property type="entry name" value="Peptidase_S28"/>
</dbReference>
<proteinExistence type="inferred from homology"/>
<dbReference type="Proteomes" id="UP000433883">
    <property type="component" value="Unassembled WGS sequence"/>
</dbReference>
<keyword evidence="5" id="KW-0560">Oxidoreductase</keyword>
<evidence type="ECO:0000256" key="2">
    <source>
        <dbReference type="ARBA" id="ARBA00006730"/>
    </source>
</evidence>
<feature type="signal peptide" evidence="6">
    <location>
        <begin position="1"/>
        <end position="18"/>
    </location>
</feature>
<evidence type="ECO:0000313" key="8">
    <source>
        <dbReference type="EMBL" id="KAE9962182.1"/>
    </source>
</evidence>
<dbReference type="PANTHER" id="PTHR11530">
    <property type="entry name" value="D-AMINO ACID OXIDASE"/>
    <property type="match status" value="1"/>
</dbReference>
<organism evidence="8 9">
    <name type="scientific">Venturia inaequalis</name>
    <name type="common">Apple scab fungus</name>
    <dbReference type="NCBI Taxonomy" id="5025"/>
    <lineage>
        <taxon>Eukaryota</taxon>
        <taxon>Fungi</taxon>
        <taxon>Dikarya</taxon>
        <taxon>Ascomycota</taxon>
        <taxon>Pezizomycotina</taxon>
        <taxon>Dothideomycetes</taxon>
        <taxon>Pleosporomycetidae</taxon>
        <taxon>Venturiales</taxon>
        <taxon>Venturiaceae</taxon>
        <taxon>Venturia</taxon>
    </lineage>
</organism>
<reference evidence="8 9" key="1">
    <citation type="submission" date="2019-11" db="EMBL/GenBank/DDBJ databases">
        <title>Venturia inaequalis Genome Resource.</title>
        <authorList>
            <person name="Lichtner F.J."/>
        </authorList>
    </citation>
    <scope>NUCLEOTIDE SEQUENCE [LARGE SCALE GENOMIC DNA]</scope>
    <source>
        <strain evidence="8">Bline_iso_100314</strain>
    </source>
</reference>
<evidence type="ECO:0000256" key="5">
    <source>
        <dbReference type="ARBA" id="ARBA00023002"/>
    </source>
</evidence>
<dbReference type="AlphaFoldDB" id="A0A8H3U2U4"/>
<dbReference type="GO" id="GO:0005737">
    <property type="term" value="C:cytoplasm"/>
    <property type="evidence" value="ECO:0007669"/>
    <property type="project" value="TreeGrafter"/>
</dbReference>
<sequence length="812" mass="89776">MFPLVLTIALSFLPLTNAYSPRDAPNALNRAQSTQTQPNTPTAPITLANATFTQLIDHKNPSLGTFEQFYYYSAQYWAGPGSPIVLFTPGEVNVSCCTDYATLNYTSGVLAQKLGAAVVIVEHRYLGLSSPFAHLSTDNLRFLTLENAIRDFVRFAREVRLPFAGTAGGANATTAPWIFFGQSYSGALAAWIEHIAGGTFWAYWSSSGPVNAMEFWQYFVPIQRYMPKNCSADLTRVVDHVDHVGLNGTVEEQKALQKMFGLEEIVHYDDFAAGFYTFCDTIEGIPQNQTQNQTSQNITLPPETGIGLALALPNYAKWMSHSFLPGFCESFHYPEWTGRNNVACLETYDTKSPYYTDWSLSNKFSRQWTWLTCNEPFGYWPTATPPDRPSIVPRLVNRAYWERQCALWFPTSPSGRTYGIAAGKTYEAQNASRITSQIAGALWEFPPAVCGSHTNELSLGYSKGWAMTSYRIWSSIARLPNCYGPSTAGVRMRRSTFFFPELLEEQRGGQLDKMMEIKHCGASGFRHDVNLVRERGVNPHYGAKDAYEIDTPVIDTDVATAWLMSLVKAKGAQLVTEAIHGDLLAQEDGLCRKFGVGAIVNATGLSARQLASDNKVYPLRGALVRVHNDGLRFPKIECAMSISANVMPGGDSSADGHTNGNSDNGIVFLVPRNDNTLIIGGVAQENEWKLDLQLDSPSIQQMRKRGEAFHPGLENAIVDAEYPIAQGLRPARKGNVRVERELRKCPKKCPDAFSCIVHSYGHGGSGWSLSFGCAVDVCELVEEVLRGIAPMSMDERWRSGHQPVKITDGITD</sequence>
<keyword evidence="6" id="KW-0732">Signal</keyword>
<dbReference type="Gene3D" id="3.40.50.1820">
    <property type="entry name" value="alpha/beta hydrolase"/>
    <property type="match status" value="1"/>
</dbReference>
<feature type="chain" id="PRO_5034030152" description="FAD dependent oxidoreductase domain-containing protein" evidence="6">
    <location>
        <begin position="19"/>
        <end position="812"/>
    </location>
</feature>
<evidence type="ECO:0000256" key="6">
    <source>
        <dbReference type="SAM" id="SignalP"/>
    </source>
</evidence>
<dbReference type="SUPFAM" id="SSF54373">
    <property type="entry name" value="FAD-linked reductases, C-terminal domain"/>
    <property type="match status" value="1"/>
</dbReference>
<dbReference type="GO" id="GO:0003884">
    <property type="term" value="F:D-amino-acid oxidase activity"/>
    <property type="evidence" value="ECO:0007669"/>
    <property type="project" value="InterPro"/>
</dbReference>
<dbReference type="GO" id="GO:0006508">
    <property type="term" value="P:proteolysis"/>
    <property type="evidence" value="ECO:0007669"/>
    <property type="project" value="InterPro"/>
</dbReference>
<dbReference type="InterPro" id="IPR029058">
    <property type="entry name" value="AB_hydrolase_fold"/>
</dbReference>